<dbReference type="Gene3D" id="3.40.640.10">
    <property type="entry name" value="Type I PLP-dependent aspartate aminotransferase-like (Major domain)"/>
    <property type="match status" value="1"/>
</dbReference>
<dbReference type="GO" id="GO:0030170">
    <property type="term" value="F:pyridoxal phosphate binding"/>
    <property type="evidence" value="ECO:0007669"/>
    <property type="project" value="InterPro"/>
</dbReference>
<dbReference type="PANTHER" id="PTHR42885">
    <property type="entry name" value="HISTIDINOL-PHOSPHATE AMINOTRANSFERASE-RELATED"/>
    <property type="match status" value="1"/>
</dbReference>
<dbReference type="Pfam" id="PF00155">
    <property type="entry name" value="Aminotran_1_2"/>
    <property type="match status" value="1"/>
</dbReference>
<gene>
    <name evidence="4" type="ORF">OLMES_2744</name>
</gene>
<dbReference type="InterPro" id="IPR015424">
    <property type="entry name" value="PyrdxlP-dep_Trfase"/>
</dbReference>
<evidence type="ECO:0000259" key="3">
    <source>
        <dbReference type="Pfam" id="PF00155"/>
    </source>
</evidence>
<dbReference type="Gene3D" id="3.90.1150.10">
    <property type="entry name" value="Aspartate Aminotransferase, domain 1"/>
    <property type="match status" value="1"/>
</dbReference>
<keyword evidence="5" id="KW-1185">Reference proteome</keyword>
<accession>A0A1Y0IBM2</accession>
<organism evidence="4 5">
    <name type="scientific">Oleiphilus messinensis</name>
    <dbReference type="NCBI Taxonomy" id="141451"/>
    <lineage>
        <taxon>Bacteria</taxon>
        <taxon>Pseudomonadati</taxon>
        <taxon>Pseudomonadota</taxon>
        <taxon>Gammaproteobacteria</taxon>
        <taxon>Oceanospirillales</taxon>
        <taxon>Oleiphilaceae</taxon>
        <taxon>Oleiphilus</taxon>
    </lineage>
</organism>
<dbReference type="Proteomes" id="UP000196027">
    <property type="component" value="Chromosome"/>
</dbReference>
<evidence type="ECO:0000256" key="1">
    <source>
        <dbReference type="ARBA" id="ARBA00001933"/>
    </source>
</evidence>
<dbReference type="EMBL" id="CP021425">
    <property type="protein sequence ID" value="ARU56794.1"/>
    <property type="molecule type" value="Genomic_DNA"/>
</dbReference>
<dbReference type="PANTHER" id="PTHR42885:SF1">
    <property type="entry name" value="THREONINE-PHOSPHATE DECARBOXYLASE"/>
    <property type="match status" value="1"/>
</dbReference>
<dbReference type="InterPro" id="IPR004839">
    <property type="entry name" value="Aminotransferase_I/II_large"/>
</dbReference>
<dbReference type="InterPro" id="IPR015422">
    <property type="entry name" value="PyrdxlP-dep_Trfase_small"/>
</dbReference>
<dbReference type="KEGG" id="ome:OLMES_2744"/>
<evidence type="ECO:0000313" key="4">
    <source>
        <dbReference type="EMBL" id="ARU56794.1"/>
    </source>
</evidence>
<keyword evidence="2" id="KW-0663">Pyridoxal phosphate</keyword>
<dbReference type="AlphaFoldDB" id="A0A1Y0IBM2"/>
<comment type="cofactor">
    <cofactor evidence="1">
        <name>pyridoxal 5'-phosphate</name>
        <dbReference type="ChEBI" id="CHEBI:597326"/>
    </cofactor>
</comment>
<name>A0A1Y0IBM2_9GAMM</name>
<proteinExistence type="predicted"/>
<reference evidence="4 5" key="1">
    <citation type="submission" date="2017-05" db="EMBL/GenBank/DDBJ databases">
        <title>Genomic insights into alkan degradation activity of Oleiphilus messinensis.</title>
        <authorList>
            <person name="Kozyavkin S.A."/>
            <person name="Slesarev A.I."/>
            <person name="Golyshin P.N."/>
            <person name="Korzhenkov A."/>
            <person name="Golyshina O.N."/>
            <person name="Toshchakov S.V."/>
        </authorList>
    </citation>
    <scope>NUCLEOTIDE SEQUENCE [LARGE SCALE GENOMIC DNA]</scope>
    <source>
        <strain evidence="4 5">ME102</strain>
    </source>
</reference>
<dbReference type="SUPFAM" id="SSF53383">
    <property type="entry name" value="PLP-dependent transferases"/>
    <property type="match status" value="1"/>
</dbReference>
<dbReference type="InterPro" id="IPR015421">
    <property type="entry name" value="PyrdxlP-dep_Trfase_major"/>
</dbReference>
<feature type="domain" description="Aminotransferase class I/classII large" evidence="3">
    <location>
        <begin position="13"/>
        <end position="269"/>
    </location>
</feature>
<sequence length="293" mass="33037">MAGYYDSTAGLEGPGSQHFIQLLPTLFRMQRGKTANVGLIVPTYSDHITSWKYHNHNLVFFEHKCGENPDCLITEIDAALDDLDVLIVVTPNNPTGLHFPRETLLAWRERLDQQGSWLIVDEAFIDSQEQHESLCPQAGLSGLIILRSIGKFFGLAGIRSGFLFASSVIRNDIRRLQGSWPVSGPTLWLTEQCLQDVNWHRWATTRIKSMSQSLHEQLNSQLNVPVVSSQLFSTLVFKQEQEACEIFTALASKGILTRIFPKARLLRVGLPDSEETLHRLSLALNCEKFATEY</sequence>
<protein>
    <submittedName>
        <fullName evidence="4">L-threonine-O-3-phosphate decarboxylase</fullName>
    </submittedName>
</protein>
<evidence type="ECO:0000256" key="2">
    <source>
        <dbReference type="ARBA" id="ARBA00022898"/>
    </source>
</evidence>
<evidence type="ECO:0000313" key="5">
    <source>
        <dbReference type="Proteomes" id="UP000196027"/>
    </source>
</evidence>